<reference evidence="4 5" key="1">
    <citation type="submission" date="2017-05" db="EMBL/GenBank/DDBJ databases">
        <title>Genomic insights into alkan degradation activity of Oleiphilus messinensis.</title>
        <authorList>
            <person name="Kozyavkin S.A."/>
            <person name="Slesarev A.I."/>
            <person name="Golyshin P.N."/>
            <person name="Korzhenkov A."/>
            <person name="Golyshina O.N."/>
            <person name="Toshchakov S.V."/>
        </authorList>
    </citation>
    <scope>NUCLEOTIDE SEQUENCE [LARGE SCALE GENOMIC DNA]</scope>
    <source>
        <strain evidence="4 5">ME102</strain>
    </source>
</reference>
<dbReference type="KEGG" id="ome:OLMES_0722"/>
<keyword evidence="3" id="KW-1133">Transmembrane helix</keyword>
<dbReference type="AlphaFoldDB" id="A0A1Y0I5U7"/>
<dbReference type="Proteomes" id="UP000196027">
    <property type="component" value="Chromosome"/>
</dbReference>
<dbReference type="RefSeq" id="WP_087459980.1">
    <property type="nucleotide sequence ID" value="NZ_CP021425.1"/>
</dbReference>
<accession>A0A1Y0I5U7</accession>
<feature type="region of interest" description="Disordered" evidence="2">
    <location>
        <begin position="1"/>
        <end position="20"/>
    </location>
</feature>
<dbReference type="Pfam" id="PF14559">
    <property type="entry name" value="TPR_19"/>
    <property type="match status" value="1"/>
</dbReference>
<organism evidence="4 5">
    <name type="scientific">Oleiphilus messinensis</name>
    <dbReference type="NCBI Taxonomy" id="141451"/>
    <lineage>
        <taxon>Bacteria</taxon>
        <taxon>Pseudomonadati</taxon>
        <taxon>Pseudomonadota</taxon>
        <taxon>Gammaproteobacteria</taxon>
        <taxon>Oceanospirillales</taxon>
        <taxon>Oleiphilaceae</taxon>
        <taxon>Oleiphilus</taxon>
    </lineage>
</organism>
<name>A0A1Y0I5U7_9GAMM</name>
<keyword evidence="3" id="KW-0472">Membrane</keyword>
<evidence type="ECO:0000313" key="4">
    <source>
        <dbReference type="EMBL" id="ARU54814.1"/>
    </source>
</evidence>
<dbReference type="EMBL" id="CP021425">
    <property type="protein sequence ID" value="ARU54814.1"/>
    <property type="molecule type" value="Genomic_DNA"/>
</dbReference>
<feature type="transmembrane region" description="Helical" evidence="3">
    <location>
        <begin position="44"/>
        <end position="64"/>
    </location>
</feature>
<evidence type="ECO:0000313" key="5">
    <source>
        <dbReference type="Proteomes" id="UP000196027"/>
    </source>
</evidence>
<proteinExistence type="predicted"/>
<protein>
    <submittedName>
        <fullName evidence="4">TPR repeat protein</fullName>
    </submittedName>
</protein>
<keyword evidence="1" id="KW-0802">TPR repeat</keyword>
<evidence type="ECO:0000256" key="2">
    <source>
        <dbReference type="SAM" id="MobiDB-lite"/>
    </source>
</evidence>
<evidence type="ECO:0000256" key="1">
    <source>
        <dbReference type="PROSITE-ProRule" id="PRU00339"/>
    </source>
</evidence>
<dbReference type="OrthoDB" id="5406098at2"/>
<gene>
    <name evidence="4" type="ORF">OLMES_0722</name>
</gene>
<dbReference type="InterPro" id="IPR019734">
    <property type="entry name" value="TPR_rpt"/>
</dbReference>
<dbReference type="PROSITE" id="PS50005">
    <property type="entry name" value="TPR"/>
    <property type="match status" value="1"/>
</dbReference>
<evidence type="ECO:0000256" key="3">
    <source>
        <dbReference type="SAM" id="Phobius"/>
    </source>
</evidence>
<dbReference type="SUPFAM" id="SSF48452">
    <property type="entry name" value="TPR-like"/>
    <property type="match status" value="1"/>
</dbReference>
<sequence length="407" mass="44275">MSLVNDMLRDLDQRQSRDIPATAVQGYGSLTQPQSRSSGFRKKMAIAAVSVGGMLAIIGALYFAPYSPITRSSKTVPDVAVKPEKETGAERQVPKEPVQLETIQLETPTPHEVSAHKKGFATVASPVEETGEARSVSVDLSGSEVNPQETIVVKQDVNSLVSGHASESVESDPHQEQSGSANVPQEWVSDPRPSAPVVPKVDEHVPAQDQSTQLTKVKLSSARERDRDIANQGLELVKQGRQGEAVSALLEFISDAEYIAESGKLLAGMYLLQHEVDHALKLIAKLDPEDPDVRLLHARALVQTGNASEALSILAGRIPPVEAHADYHALLAALYQQLNLHELAIQYYAQLVNVYPDSGDWWVGLGISLEAIGKRQSAVQAYRRATTQPVETKETLKQFALQRIGKR</sequence>
<feature type="compositionally biased region" description="Basic and acidic residues" evidence="2">
    <location>
        <begin position="7"/>
        <end position="17"/>
    </location>
</feature>
<keyword evidence="3" id="KW-0812">Transmembrane</keyword>
<dbReference type="Gene3D" id="1.25.40.10">
    <property type="entry name" value="Tetratricopeptide repeat domain"/>
    <property type="match status" value="2"/>
</dbReference>
<feature type="repeat" description="TPR" evidence="1">
    <location>
        <begin position="325"/>
        <end position="358"/>
    </location>
</feature>
<keyword evidence="5" id="KW-1185">Reference proteome</keyword>
<feature type="region of interest" description="Disordered" evidence="2">
    <location>
        <begin position="162"/>
        <end position="198"/>
    </location>
</feature>
<dbReference type="InterPro" id="IPR011990">
    <property type="entry name" value="TPR-like_helical_dom_sf"/>
</dbReference>
<dbReference type="SMART" id="SM00028">
    <property type="entry name" value="TPR"/>
    <property type="match status" value="2"/>
</dbReference>